<dbReference type="SUPFAM" id="SSF50249">
    <property type="entry name" value="Nucleic acid-binding proteins"/>
    <property type="match status" value="1"/>
</dbReference>
<dbReference type="RefSeq" id="WP_157027925.1">
    <property type="nucleotide sequence ID" value="NZ_WQMS01000016.1"/>
</dbReference>
<dbReference type="PANTHER" id="PTHR42705:SF2">
    <property type="entry name" value="BIFUNCTIONAL NON-HOMOLOGOUS END JOINING PROTEIN LIGD"/>
    <property type="match status" value="1"/>
</dbReference>
<feature type="domain" description="ATP-dependent DNA ligase family profile" evidence="22">
    <location>
        <begin position="339"/>
        <end position="429"/>
    </location>
</feature>
<keyword evidence="4" id="KW-0808">Transferase</keyword>
<dbReference type="Proteomes" id="UP000441389">
    <property type="component" value="Unassembled WGS sequence"/>
</dbReference>
<evidence type="ECO:0000256" key="18">
    <source>
        <dbReference type="ARBA" id="ARBA00023268"/>
    </source>
</evidence>
<proteinExistence type="predicted"/>
<dbReference type="NCBIfam" id="NF004628">
    <property type="entry name" value="PRK05972.1"/>
    <property type="match status" value="1"/>
</dbReference>
<dbReference type="Gene3D" id="2.40.50.140">
    <property type="entry name" value="Nucleic acid-binding proteins"/>
    <property type="match status" value="1"/>
</dbReference>
<evidence type="ECO:0000256" key="20">
    <source>
        <dbReference type="ARBA" id="ARBA00034003"/>
    </source>
</evidence>
<keyword evidence="14" id="KW-0238">DNA-binding</keyword>
<evidence type="ECO:0000256" key="8">
    <source>
        <dbReference type="ARBA" id="ARBA00022741"/>
    </source>
</evidence>
<evidence type="ECO:0000256" key="17">
    <source>
        <dbReference type="ARBA" id="ARBA00023211"/>
    </source>
</evidence>
<dbReference type="Pfam" id="PF13298">
    <property type="entry name" value="LigD_N"/>
    <property type="match status" value="1"/>
</dbReference>
<evidence type="ECO:0000256" key="19">
    <source>
        <dbReference type="ARBA" id="ARBA00029943"/>
    </source>
</evidence>
<keyword evidence="18" id="KW-0511">Multifunctional enzyme</keyword>
<sequence>MADPLARYNAKRDFTKTAEPAGAIAKGTGHSFMVQKHDATRLHWDLRLEMDGVLKSWAVTRGPSLDPDDKRLAVRTEDHPLSYATFEGTIPKGEYGGGTVMLWDRGTWAPVKGKSAKDLEKGHLHFILDGERMKGEWLLIRLKPRPKERTENWLLRKIDDEYAGPSGGLVDRCLTSVSTGRTMDEIAAGKDPPPAQLGEGDRSPKARGGGAARQRRAGAAPPPRSARSPSPSKARGGPELPAFTPPQLATLVDTVPTGSNWLHEAKYDGYRVLLAVGRGPSTGSEAKLFTRTGLDWTDKFAVIAEAAQSLDVGAALIDGEVVALDQAGKPSFSALQDALSRGSRDLTMFAFDLLSLDGEELKRLPNLERKELLRTIIPAEGPILFAEHVIGEGEKLFQAMCREGFEGIVSKRADAPYLGKRTQNWLKIKCIQRQEFVIVGWTASEARGRGFRSLLLGLNEGGKLRYAGKVGTGFNARLIEELSAKLEKLKSDKPTVEAPRAAVRGAHWVKPQLVAEIAFAEFTADNVVRHGSFIGLREDKKPAEVKPEKPVEPPAAPETSVKISNPERVIYPDSGITKGQLASYYAQVSGIMLPWLANRPISLVRCPQGRAKKCFFQKHDAGSFGEHVRHVPVKEKNGATEDYLYVDSAEGLLTCVQMGTIEFHGWGSLVPDIERPNRIVFDLDPDEGLDFEQVKKAALDLKRYLGDLGLVTFPMLTGGKGVHVVAPLTPEAAWPAVKDFTHRFALALEQSEPERFVANMSKAKRVGRIFVDYLRNQRGATAIMPYAARARPHAPVAAPIAWDELKDLDTAARFTVLDGEELIERANSRPLKGWGVAEQVLPDF</sequence>
<dbReference type="InterPro" id="IPR014146">
    <property type="entry name" value="LigD_ligase_dom"/>
</dbReference>
<gene>
    <name evidence="23" type="primary">ligD</name>
    <name evidence="23" type="ORF">GON01_13680</name>
</gene>
<dbReference type="EC" id="6.5.1.1" evidence="2"/>
<dbReference type="GO" id="GO:0003677">
    <property type="term" value="F:DNA binding"/>
    <property type="evidence" value="ECO:0007669"/>
    <property type="project" value="UniProtKB-KW"/>
</dbReference>
<reference evidence="23 24" key="1">
    <citation type="submission" date="2019-12" db="EMBL/GenBank/DDBJ databases">
        <authorList>
            <person name="Huq M.A."/>
        </authorList>
    </citation>
    <scope>NUCLEOTIDE SEQUENCE [LARGE SCALE GENOMIC DNA]</scope>
    <source>
        <strain evidence="23 24">MAH-20</strain>
    </source>
</reference>
<dbReference type="Pfam" id="PF04679">
    <property type="entry name" value="DNA_ligase_A_C"/>
    <property type="match status" value="1"/>
</dbReference>
<dbReference type="GO" id="GO:0005524">
    <property type="term" value="F:ATP binding"/>
    <property type="evidence" value="ECO:0007669"/>
    <property type="project" value="UniProtKB-KW"/>
</dbReference>
<dbReference type="NCBIfam" id="TIGR02777">
    <property type="entry name" value="LigD_PE_dom"/>
    <property type="match status" value="1"/>
</dbReference>
<dbReference type="Gene3D" id="3.30.1490.70">
    <property type="match status" value="1"/>
</dbReference>
<comment type="cofactor">
    <cofactor evidence="1">
        <name>Mn(2+)</name>
        <dbReference type="ChEBI" id="CHEBI:29035"/>
    </cofactor>
</comment>
<evidence type="ECO:0000256" key="14">
    <source>
        <dbReference type="ARBA" id="ARBA00023125"/>
    </source>
</evidence>
<dbReference type="Gene3D" id="3.90.920.10">
    <property type="entry name" value="DNA primase, PRIM domain"/>
    <property type="match status" value="1"/>
</dbReference>
<dbReference type="InterPro" id="IPR012340">
    <property type="entry name" value="NA-bd_OB-fold"/>
</dbReference>
<keyword evidence="11" id="KW-0269">Exonuclease</keyword>
<keyword evidence="3 23" id="KW-0436">Ligase</keyword>
<organism evidence="23 24">
    <name type="scientific">Sphingomonas horti</name>
    <dbReference type="NCBI Taxonomy" id="2682842"/>
    <lineage>
        <taxon>Bacteria</taxon>
        <taxon>Pseudomonadati</taxon>
        <taxon>Pseudomonadota</taxon>
        <taxon>Alphaproteobacteria</taxon>
        <taxon>Sphingomonadales</taxon>
        <taxon>Sphingomonadaceae</taxon>
        <taxon>Sphingomonas</taxon>
    </lineage>
</organism>
<comment type="caution">
    <text evidence="23">The sequence shown here is derived from an EMBL/GenBank/DDBJ whole genome shotgun (WGS) entry which is preliminary data.</text>
</comment>
<keyword evidence="9" id="KW-0227">DNA damage</keyword>
<dbReference type="InterPro" id="IPR014145">
    <property type="entry name" value="LigD_pol_dom"/>
</dbReference>
<keyword evidence="13" id="KW-0239">DNA-directed DNA polymerase</keyword>
<evidence type="ECO:0000256" key="1">
    <source>
        <dbReference type="ARBA" id="ARBA00001936"/>
    </source>
</evidence>
<evidence type="ECO:0000256" key="16">
    <source>
        <dbReference type="ARBA" id="ARBA00023204"/>
    </source>
</evidence>
<evidence type="ECO:0000256" key="13">
    <source>
        <dbReference type="ARBA" id="ARBA00022932"/>
    </source>
</evidence>
<dbReference type="Gene3D" id="3.30.470.30">
    <property type="entry name" value="DNA ligase/mRNA capping enzyme"/>
    <property type="match status" value="1"/>
</dbReference>
<dbReference type="CDD" id="cd07906">
    <property type="entry name" value="Adenylation_DNA_ligase_LigD_LigC"/>
    <property type="match status" value="1"/>
</dbReference>
<dbReference type="InterPro" id="IPR052171">
    <property type="entry name" value="NHEJ_LigD"/>
</dbReference>
<name>A0A6I4J841_9SPHN</name>
<evidence type="ECO:0000313" key="24">
    <source>
        <dbReference type="Proteomes" id="UP000441389"/>
    </source>
</evidence>
<keyword evidence="24" id="KW-1185">Reference proteome</keyword>
<dbReference type="NCBIfam" id="TIGR02778">
    <property type="entry name" value="ligD_pol"/>
    <property type="match status" value="1"/>
</dbReference>
<dbReference type="GO" id="GO:0006281">
    <property type="term" value="P:DNA repair"/>
    <property type="evidence" value="ECO:0007669"/>
    <property type="project" value="UniProtKB-KW"/>
</dbReference>
<dbReference type="Pfam" id="PF01068">
    <property type="entry name" value="DNA_ligase_A_M"/>
    <property type="match status" value="1"/>
</dbReference>
<comment type="catalytic activity">
    <reaction evidence="20">
        <text>ATP + (deoxyribonucleotide)n-3'-hydroxyl + 5'-phospho-(deoxyribonucleotide)m = (deoxyribonucleotide)n+m + AMP + diphosphate.</text>
        <dbReference type="EC" id="6.5.1.1"/>
    </reaction>
</comment>
<dbReference type="Pfam" id="PF21686">
    <property type="entry name" value="LigD_Prim-Pol"/>
    <property type="match status" value="1"/>
</dbReference>
<dbReference type="InterPro" id="IPR014144">
    <property type="entry name" value="LigD_PE_domain"/>
</dbReference>
<evidence type="ECO:0000256" key="9">
    <source>
        <dbReference type="ARBA" id="ARBA00022763"/>
    </source>
</evidence>
<evidence type="ECO:0000256" key="10">
    <source>
        <dbReference type="ARBA" id="ARBA00022801"/>
    </source>
</evidence>
<evidence type="ECO:0000313" key="23">
    <source>
        <dbReference type="EMBL" id="MVO78981.1"/>
    </source>
</evidence>
<evidence type="ECO:0000256" key="2">
    <source>
        <dbReference type="ARBA" id="ARBA00012727"/>
    </source>
</evidence>
<feature type="region of interest" description="Disordered" evidence="21">
    <location>
        <begin position="539"/>
        <end position="559"/>
    </location>
</feature>
<evidence type="ECO:0000256" key="21">
    <source>
        <dbReference type="SAM" id="MobiDB-lite"/>
    </source>
</evidence>
<keyword evidence="6" id="KW-0540">Nuclease</keyword>
<evidence type="ECO:0000256" key="15">
    <source>
        <dbReference type="ARBA" id="ARBA00023172"/>
    </source>
</evidence>
<dbReference type="CDD" id="cd04862">
    <property type="entry name" value="PaeLigD_Pol_like"/>
    <property type="match status" value="1"/>
</dbReference>
<dbReference type="GO" id="GO:0004527">
    <property type="term" value="F:exonuclease activity"/>
    <property type="evidence" value="ECO:0007669"/>
    <property type="project" value="UniProtKB-KW"/>
</dbReference>
<dbReference type="GO" id="GO:0003887">
    <property type="term" value="F:DNA-directed DNA polymerase activity"/>
    <property type="evidence" value="ECO:0007669"/>
    <property type="project" value="UniProtKB-KW"/>
</dbReference>
<protein>
    <recommendedName>
        <fullName evidence="2">DNA ligase (ATP)</fullName>
        <ecNumber evidence="2">6.5.1.1</ecNumber>
    </recommendedName>
    <alternativeName>
        <fullName evidence="19">NHEJ DNA polymerase</fullName>
    </alternativeName>
</protein>
<evidence type="ECO:0000256" key="4">
    <source>
        <dbReference type="ARBA" id="ARBA00022679"/>
    </source>
</evidence>
<dbReference type="InterPro" id="IPR012310">
    <property type="entry name" value="DNA_ligase_ATP-dep_cent"/>
</dbReference>
<keyword evidence="8" id="KW-0547">Nucleotide-binding</keyword>
<dbReference type="GO" id="GO:0003910">
    <property type="term" value="F:DNA ligase (ATP) activity"/>
    <property type="evidence" value="ECO:0007669"/>
    <property type="project" value="UniProtKB-EC"/>
</dbReference>
<keyword evidence="17" id="KW-0464">Manganese</keyword>
<dbReference type="CDD" id="cd07971">
    <property type="entry name" value="OBF_DNA_ligase_LigD"/>
    <property type="match status" value="1"/>
</dbReference>
<evidence type="ECO:0000256" key="7">
    <source>
        <dbReference type="ARBA" id="ARBA00022723"/>
    </source>
</evidence>
<evidence type="ECO:0000256" key="12">
    <source>
        <dbReference type="ARBA" id="ARBA00022840"/>
    </source>
</evidence>
<evidence type="ECO:0000256" key="11">
    <source>
        <dbReference type="ARBA" id="ARBA00022839"/>
    </source>
</evidence>
<dbReference type="EMBL" id="WQMS01000016">
    <property type="protein sequence ID" value="MVO78981.1"/>
    <property type="molecule type" value="Genomic_DNA"/>
</dbReference>
<keyword evidence="10" id="KW-0378">Hydrolase</keyword>
<dbReference type="NCBIfam" id="TIGR02779">
    <property type="entry name" value="NHEJ_ligase_lig"/>
    <property type="match status" value="1"/>
</dbReference>
<evidence type="ECO:0000256" key="3">
    <source>
        <dbReference type="ARBA" id="ARBA00022598"/>
    </source>
</evidence>
<dbReference type="AlphaFoldDB" id="A0A6I4J841"/>
<keyword evidence="15" id="KW-0233">DNA recombination</keyword>
<keyword evidence="5" id="KW-0548">Nucleotidyltransferase</keyword>
<dbReference type="GO" id="GO:0006310">
    <property type="term" value="P:DNA recombination"/>
    <property type="evidence" value="ECO:0007669"/>
    <property type="project" value="UniProtKB-KW"/>
</dbReference>
<evidence type="ECO:0000256" key="5">
    <source>
        <dbReference type="ARBA" id="ARBA00022695"/>
    </source>
</evidence>
<feature type="compositionally biased region" description="Low complexity" evidence="21">
    <location>
        <begin position="225"/>
        <end position="235"/>
    </location>
</feature>
<dbReference type="GO" id="GO:0046872">
    <property type="term" value="F:metal ion binding"/>
    <property type="evidence" value="ECO:0007669"/>
    <property type="project" value="UniProtKB-KW"/>
</dbReference>
<dbReference type="PROSITE" id="PS50160">
    <property type="entry name" value="DNA_LIGASE_A3"/>
    <property type="match status" value="1"/>
</dbReference>
<keyword evidence="16" id="KW-0234">DNA repair</keyword>
<feature type="region of interest" description="Disordered" evidence="21">
    <location>
        <begin position="184"/>
        <end position="246"/>
    </location>
</feature>
<accession>A0A6I4J841</accession>
<dbReference type="InterPro" id="IPR012309">
    <property type="entry name" value="DNA_ligase_ATP-dep_C"/>
</dbReference>
<dbReference type="SUPFAM" id="SSF56091">
    <property type="entry name" value="DNA ligase/mRNA capping enzyme, catalytic domain"/>
    <property type="match status" value="1"/>
</dbReference>
<dbReference type="PANTHER" id="PTHR42705">
    <property type="entry name" value="BIFUNCTIONAL NON-HOMOLOGOUS END JOINING PROTEIN LIGD"/>
    <property type="match status" value="1"/>
</dbReference>
<dbReference type="InterPro" id="IPR014143">
    <property type="entry name" value="NHEJ_ligase_prk"/>
</dbReference>
<keyword evidence="7" id="KW-0479">Metal-binding</keyword>
<feature type="compositionally biased region" description="Basic and acidic residues" evidence="21">
    <location>
        <begin position="539"/>
        <end position="551"/>
    </location>
</feature>
<evidence type="ECO:0000259" key="22">
    <source>
        <dbReference type="PROSITE" id="PS50160"/>
    </source>
</evidence>
<keyword evidence="12" id="KW-0067">ATP-binding</keyword>
<dbReference type="InterPro" id="IPR033651">
    <property type="entry name" value="PaeLigD_Pol-like"/>
</dbReference>
<dbReference type="NCBIfam" id="TIGR02776">
    <property type="entry name" value="NHEJ_ligase_prk"/>
    <property type="match status" value="1"/>
</dbReference>
<evidence type="ECO:0000256" key="6">
    <source>
        <dbReference type="ARBA" id="ARBA00022722"/>
    </source>
</evidence>